<dbReference type="Proteomes" id="UP000789524">
    <property type="component" value="Unassembled WGS sequence"/>
</dbReference>
<dbReference type="AlphaFoldDB" id="A0A8J2R7S8"/>
<evidence type="ECO:0000313" key="1">
    <source>
        <dbReference type="EMBL" id="CAG9585041.1"/>
    </source>
</evidence>
<sequence>MRCHQNLQAGGCGQVCDVYEDELVCVLRRVTECAVCVCVSSCEQHLAAAARTAGQSLPAKSRATLGLTHDTHRC</sequence>
<proteinExistence type="predicted"/>
<comment type="caution">
    <text evidence="1">The sequence shown here is derived from an EMBL/GenBank/DDBJ whole genome shotgun (WGS) entry which is preliminary data.</text>
</comment>
<gene>
    <name evidence="1" type="ORF">DCHRY22_LOCUS15534</name>
</gene>
<name>A0A8J2R7S8_9NEOP</name>
<accession>A0A8J2R7S8</accession>
<protein>
    <submittedName>
        <fullName evidence="1">(African queen) hypothetical protein</fullName>
    </submittedName>
</protein>
<evidence type="ECO:0000313" key="2">
    <source>
        <dbReference type="Proteomes" id="UP000789524"/>
    </source>
</evidence>
<dbReference type="EMBL" id="CAKASE010000083">
    <property type="protein sequence ID" value="CAG9585041.1"/>
    <property type="molecule type" value="Genomic_DNA"/>
</dbReference>
<organism evidence="1 2">
    <name type="scientific">Danaus chrysippus</name>
    <name type="common">African queen</name>
    <dbReference type="NCBI Taxonomy" id="151541"/>
    <lineage>
        <taxon>Eukaryota</taxon>
        <taxon>Metazoa</taxon>
        <taxon>Ecdysozoa</taxon>
        <taxon>Arthropoda</taxon>
        <taxon>Hexapoda</taxon>
        <taxon>Insecta</taxon>
        <taxon>Pterygota</taxon>
        <taxon>Neoptera</taxon>
        <taxon>Endopterygota</taxon>
        <taxon>Lepidoptera</taxon>
        <taxon>Glossata</taxon>
        <taxon>Ditrysia</taxon>
        <taxon>Papilionoidea</taxon>
        <taxon>Nymphalidae</taxon>
        <taxon>Danainae</taxon>
        <taxon>Danaini</taxon>
        <taxon>Danaina</taxon>
        <taxon>Danaus</taxon>
        <taxon>Anosia</taxon>
    </lineage>
</organism>
<keyword evidence="2" id="KW-1185">Reference proteome</keyword>
<reference evidence="1" key="1">
    <citation type="submission" date="2021-09" db="EMBL/GenBank/DDBJ databases">
        <authorList>
            <person name="Martin H S."/>
        </authorList>
    </citation>
    <scope>NUCLEOTIDE SEQUENCE</scope>
</reference>